<dbReference type="Proteomes" id="UP000838102">
    <property type="component" value="Unassembled WGS sequence"/>
</dbReference>
<dbReference type="RefSeq" id="WP_248706527.1">
    <property type="nucleotide sequence ID" value="NZ_CAKOET010000005.1"/>
</dbReference>
<name>A0ABN8HDH6_9LACO</name>
<proteinExistence type="predicted"/>
<evidence type="ECO:0000313" key="2">
    <source>
        <dbReference type="Proteomes" id="UP000838102"/>
    </source>
</evidence>
<reference evidence="1" key="1">
    <citation type="submission" date="2022-03" db="EMBL/GenBank/DDBJ databases">
        <authorList>
            <person name="Hettiarachchi G."/>
        </authorList>
    </citation>
    <scope>NUCLEOTIDE SEQUENCE</scope>
    <source>
        <strain evidence="1">LMG 32447</strain>
    </source>
</reference>
<organism evidence="1 2">
    <name type="scientific">Convivina praedatoris</name>
    <dbReference type="NCBI Taxonomy" id="2880963"/>
    <lineage>
        <taxon>Bacteria</taxon>
        <taxon>Bacillati</taxon>
        <taxon>Bacillota</taxon>
        <taxon>Bacilli</taxon>
        <taxon>Lactobacillales</taxon>
        <taxon>Lactobacillaceae</taxon>
        <taxon>Convivina</taxon>
    </lineage>
</organism>
<evidence type="ECO:0008006" key="3">
    <source>
        <dbReference type="Google" id="ProtNLM"/>
    </source>
</evidence>
<protein>
    <recommendedName>
        <fullName evidence="3">SAM-dependent methyltransferase</fullName>
    </recommendedName>
</protein>
<dbReference type="EMBL" id="CAKOEU010000005">
    <property type="protein sequence ID" value="CAH1855723.1"/>
    <property type="molecule type" value="Genomic_DNA"/>
</dbReference>
<evidence type="ECO:0000313" key="1">
    <source>
        <dbReference type="EMBL" id="CAH1855723.1"/>
    </source>
</evidence>
<keyword evidence="2" id="KW-1185">Reference proteome</keyword>
<accession>A0ABN8HDH6</accession>
<comment type="caution">
    <text evidence="1">The sequence shown here is derived from an EMBL/GenBank/DDBJ whole genome shotgun (WGS) entry which is preliminary data.</text>
</comment>
<gene>
    <name evidence="1" type="ORF">LMG032447_01150</name>
</gene>
<sequence length="235" mass="26969">MDEFQQQLRQQYQIFADRPSVQNKIQAVLDCLKWLTQKQLPTQPLPALTYSVKAILADPRLMPLDDLFSQLRQYLIVNFGIWSLPNQAFIHDLKTFIQGRPALEIMAGNALISAELQQQGQSIQTTDTLEWQDQDNQRPHPWCSVQALDALIAVQTIPASVIIMSWAPDTDKQDYQLLTWLRQENFQGDLIVIGEANGATNSAEFWQTAQLKKNKQLNQNYRSLDNIQEAVYLVQ</sequence>